<comment type="catalytic activity">
    <reaction evidence="1">
        <text>ATP + protein L-histidine = ADP + protein N-phospho-L-histidine.</text>
        <dbReference type="EC" id="2.7.13.3"/>
    </reaction>
</comment>
<evidence type="ECO:0000259" key="6">
    <source>
        <dbReference type="PROSITE" id="PS50109"/>
    </source>
</evidence>
<organism evidence="7 9">
    <name type="scientific">Dorea longicatena</name>
    <dbReference type="NCBI Taxonomy" id="88431"/>
    <lineage>
        <taxon>Bacteria</taxon>
        <taxon>Bacillati</taxon>
        <taxon>Bacillota</taxon>
        <taxon>Clostridia</taxon>
        <taxon>Lachnospirales</taxon>
        <taxon>Lachnospiraceae</taxon>
        <taxon>Dorea</taxon>
    </lineage>
</organism>
<reference evidence="8 10" key="2">
    <citation type="journal article" date="2019" name="Nat. Med.">
        <title>A library of human gut bacterial isolates paired with longitudinal multiomics data enables mechanistic microbiome research.</title>
        <authorList>
            <person name="Poyet M."/>
            <person name="Groussin M."/>
            <person name="Gibbons S.M."/>
            <person name="Avila-Pacheco J."/>
            <person name="Jiang X."/>
            <person name="Kearney S.M."/>
            <person name="Perrotta A.R."/>
            <person name="Berdy B."/>
            <person name="Zhao S."/>
            <person name="Lieberman T.D."/>
            <person name="Swanson P.K."/>
            <person name="Smith M."/>
            <person name="Roesemann S."/>
            <person name="Alexander J.E."/>
            <person name="Rich S.A."/>
            <person name="Livny J."/>
            <person name="Vlamakis H."/>
            <person name="Clish C."/>
            <person name="Bullock K."/>
            <person name="Deik A."/>
            <person name="Scott J."/>
            <person name="Pierce K.A."/>
            <person name="Xavier R.J."/>
            <person name="Alm E.J."/>
        </authorList>
    </citation>
    <scope>NUCLEOTIDE SEQUENCE [LARGE SCALE GENOMIC DNA]</scope>
    <source>
        <strain evidence="8 10">BIOML-A1</strain>
    </source>
</reference>
<dbReference type="InterPro" id="IPR004358">
    <property type="entry name" value="Sig_transdc_His_kin-like_C"/>
</dbReference>
<evidence type="ECO:0000313" key="8">
    <source>
        <dbReference type="EMBL" id="MZK10439.1"/>
    </source>
</evidence>
<evidence type="ECO:0000313" key="9">
    <source>
        <dbReference type="Proteomes" id="UP000095597"/>
    </source>
</evidence>
<keyword evidence="4 7" id="KW-0418">Kinase</keyword>
<dbReference type="AlphaFoldDB" id="A0A173SPM3"/>
<dbReference type="InterPro" id="IPR036890">
    <property type="entry name" value="HATPase_C_sf"/>
</dbReference>
<evidence type="ECO:0000256" key="5">
    <source>
        <dbReference type="ARBA" id="ARBA00023012"/>
    </source>
</evidence>
<dbReference type="PANTHER" id="PTHR43547:SF2">
    <property type="entry name" value="HYBRID SIGNAL TRANSDUCTION HISTIDINE KINASE C"/>
    <property type="match status" value="1"/>
</dbReference>
<dbReference type="InterPro" id="IPR003661">
    <property type="entry name" value="HisK_dim/P_dom"/>
</dbReference>
<dbReference type="Pfam" id="PF00512">
    <property type="entry name" value="HisKA"/>
    <property type="match status" value="1"/>
</dbReference>
<dbReference type="SMART" id="SM00387">
    <property type="entry name" value="HATPase_c"/>
    <property type="match status" value="1"/>
</dbReference>
<dbReference type="InterPro" id="IPR005467">
    <property type="entry name" value="His_kinase_dom"/>
</dbReference>
<dbReference type="Gene3D" id="3.30.565.10">
    <property type="entry name" value="Histidine kinase-like ATPase, C-terminal domain"/>
    <property type="match status" value="1"/>
</dbReference>
<keyword evidence="3" id="KW-0597">Phosphoprotein</keyword>
<feature type="domain" description="Histidine kinase" evidence="6">
    <location>
        <begin position="37"/>
        <end position="256"/>
    </location>
</feature>
<dbReference type="CDD" id="cd00075">
    <property type="entry name" value="HATPase"/>
    <property type="match status" value="1"/>
</dbReference>
<dbReference type="EMBL" id="CYXO01000005">
    <property type="protein sequence ID" value="CUM91565.1"/>
    <property type="molecule type" value="Genomic_DNA"/>
</dbReference>
<evidence type="ECO:0000256" key="4">
    <source>
        <dbReference type="ARBA" id="ARBA00022777"/>
    </source>
</evidence>
<reference evidence="7 9" key="1">
    <citation type="submission" date="2015-09" db="EMBL/GenBank/DDBJ databases">
        <authorList>
            <consortium name="Pathogen Informatics"/>
        </authorList>
    </citation>
    <scope>NUCLEOTIDE SEQUENCE [LARGE SCALE GENOMIC DNA]</scope>
    <source>
        <strain evidence="7 9">2789STDY5834961</strain>
    </source>
</reference>
<dbReference type="Proteomes" id="UP000449249">
    <property type="component" value="Unassembled WGS sequence"/>
</dbReference>
<dbReference type="GO" id="GO:0000155">
    <property type="term" value="F:phosphorelay sensor kinase activity"/>
    <property type="evidence" value="ECO:0007669"/>
    <property type="project" value="InterPro"/>
</dbReference>
<dbReference type="EC" id="2.7.13.3" evidence="2"/>
<protein>
    <recommendedName>
        <fullName evidence="2">histidine kinase</fullName>
        <ecNumber evidence="2">2.7.13.3</ecNumber>
    </recommendedName>
</protein>
<dbReference type="OrthoDB" id="9815750at2"/>
<evidence type="ECO:0000313" key="7">
    <source>
        <dbReference type="EMBL" id="CUM91565.1"/>
    </source>
</evidence>
<dbReference type="SUPFAM" id="SSF47384">
    <property type="entry name" value="Homodimeric domain of signal transducing histidine kinase"/>
    <property type="match status" value="1"/>
</dbReference>
<evidence type="ECO:0000256" key="2">
    <source>
        <dbReference type="ARBA" id="ARBA00012438"/>
    </source>
</evidence>
<keyword evidence="5" id="KW-0902">Two-component regulatory system</keyword>
<dbReference type="Gene3D" id="1.10.287.130">
    <property type="match status" value="1"/>
</dbReference>
<name>A0A173SPM3_9FIRM</name>
<proteinExistence type="predicted"/>
<dbReference type="InterPro" id="IPR003594">
    <property type="entry name" value="HATPase_dom"/>
</dbReference>
<dbReference type="Pfam" id="PF02518">
    <property type="entry name" value="HATPase_c"/>
    <property type="match status" value="1"/>
</dbReference>
<dbReference type="Proteomes" id="UP000095597">
    <property type="component" value="Unassembled WGS sequence"/>
</dbReference>
<dbReference type="PROSITE" id="PS50109">
    <property type="entry name" value="HIS_KIN"/>
    <property type="match status" value="1"/>
</dbReference>
<evidence type="ECO:0000256" key="3">
    <source>
        <dbReference type="ARBA" id="ARBA00022553"/>
    </source>
</evidence>
<dbReference type="RefSeq" id="WP_022416432.1">
    <property type="nucleotide sequence ID" value="NZ_CAXSPU010000005.1"/>
</dbReference>
<dbReference type="PANTHER" id="PTHR43547">
    <property type="entry name" value="TWO-COMPONENT HISTIDINE KINASE"/>
    <property type="match status" value="1"/>
</dbReference>
<evidence type="ECO:0000256" key="1">
    <source>
        <dbReference type="ARBA" id="ARBA00000085"/>
    </source>
</evidence>
<sequence>MLSSTDHDKLQQIIQEHPETEELFNRIFKSHQMDISTISHEIRNPLTLVYSTLQLIESQHPEVLEFAHWSELHQDIEYMKLLLEDLSSYNNGERLDLAPLSTGSFFRRIALSFASSIIDTDIEFTSYIPEDLPVLSADSVKLRQALLNLLRNAADAVRTESPSQDQHDMPAHSPQISLSVTADADLLHIEISDNGCGIAPEDQEHIFEPFITHKVDGTGLGLAITRRIIQAHHGTITLRSARYAGTVFILTLPIEKNS</sequence>
<dbReference type="SUPFAM" id="SSF55874">
    <property type="entry name" value="ATPase domain of HSP90 chaperone/DNA topoisomerase II/histidine kinase"/>
    <property type="match status" value="1"/>
</dbReference>
<dbReference type="PRINTS" id="PR00344">
    <property type="entry name" value="BCTRLSENSOR"/>
</dbReference>
<dbReference type="InterPro" id="IPR036097">
    <property type="entry name" value="HisK_dim/P_sf"/>
</dbReference>
<accession>A0A173SPM3</accession>
<keyword evidence="7" id="KW-0808">Transferase</keyword>
<dbReference type="EMBL" id="WWSH01000006">
    <property type="protein sequence ID" value="MZK10439.1"/>
    <property type="molecule type" value="Genomic_DNA"/>
</dbReference>
<gene>
    <name evidence="7" type="primary">kinA</name>
    <name evidence="7" type="ORF">ERS852573_01115</name>
    <name evidence="8" type="ORF">GT576_08810</name>
</gene>
<evidence type="ECO:0000313" key="10">
    <source>
        <dbReference type="Proteomes" id="UP000449249"/>
    </source>
</evidence>
<dbReference type="CDD" id="cd00082">
    <property type="entry name" value="HisKA"/>
    <property type="match status" value="1"/>
</dbReference>